<dbReference type="PANTHER" id="PTHR10091:SF0">
    <property type="entry name" value="GALACTOSE MUTAROTASE"/>
    <property type="match status" value="1"/>
</dbReference>
<dbReference type="InterPro" id="IPR015443">
    <property type="entry name" value="Aldose_1-epimerase"/>
</dbReference>
<dbReference type="InterPro" id="IPR011013">
    <property type="entry name" value="Gal_mutarotase_sf_dom"/>
</dbReference>
<organism evidence="6 7">
    <name type="scientific">Maritalea porphyrae</name>
    <dbReference type="NCBI Taxonomy" id="880732"/>
    <lineage>
        <taxon>Bacteria</taxon>
        <taxon>Pseudomonadati</taxon>
        <taxon>Pseudomonadota</taxon>
        <taxon>Alphaproteobacteria</taxon>
        <taxon>Hyphomicrobiales</taxon>
        <taxon>Devosiaceae</taxon>
        <taxon>Maritalea</taxon>
    </lineage>
</organism>
<evidence type="ECO:0000256" key="1">
    <source>
        <dbReference type="ARBA" id="ARBA00005028"/>
    </source>
</evidence>
<comment type="pathway">
    <text evidence="1 5">Carbohydrate metabolism; hexose metabolism.</text>
</comment>
<protein>
    <recommendedName>
        <fullName evidence="5">Aldose 1-epimerase</fullName>
        <ecNumber evidence="5">5.1.3.3</ecNumber>
    </recommendedName>
</protein>
<keyword evidence="3 5" id="KW-0413">Isomerase</keyword>
<dbReference type="PIRSF" id="PIRSF005096">
    <property type="entry name" value="GALM"/>
    <property type="match status" value="1"/>
</dbReference>
<proteinExistence type="inferred from homology"/>
<dbReference type="RefSeq" id="WP_284364639.1">
    <property type="nucleotide sequence ID" value="NZ_BSNI01000002.1"/>
</dbReference>
<reference evidence="6" key="1">
    <citation type="journal article" date="2014" name="Int. J. Syst. Evol. Microbiol.">
        <title>Complete genome of a new Firmicutes species belonging to the dominant human colonic microbiota ('Ruminococcus bicirculans') reveals two chromosomes and a selective capacity to utilize plant glucans.</title>
        <authorList>
            <consortium name="NISC Comparative Sequencing Program"/>
            <person name="Wegmann U."/>
            <person name="Louis P."/>
            <person name="Goesmann A."/>
            <person name="Henrissat B."/>
            <person name="Duncan S.H."/>
            <person name="Flint H.J."/>
        </authorList>
    </citation>
    <scope>NUCLEOTIDE SEQUENCE</scope>
    <source>
        <strain evidence="6">NBRC 107169</strain>
    </source>
</reference>
<comment type="catalytic activity">
    <reaction evidence="5">
        <text>alpha-D-glucose = beta-D-glucose</text>
        <dbReference type="Rhea" id="RHEA:10264"/>
        <dbReference type="ChEBI" id="CHEBI:15903"/>
        <dbReference type="ChEBI" id="CHEBI:17925"/>
        <dbReference type="EC" id="5.1.3.3"/>
    </reaction>
</comment>
<keyword evidence="7" id="KW-1185">Reference proteome</keyword>
<evidence type="ECO:0000256" key="2">
    <source>
        <dbReference type="ARBA" id="ARBA00006206"/>
    </source>
</evidence>
<evidence type="ECO:0000256" key="5">
    <source>
        <dbReference type="PIRNR" id="PIRNR005096"/>
    </source>
</evidence>
<evidence type="ECO:0000256" key="4">
    <source>
        <dbReference type="ARBA" id="ARBA00023277"/>
    </source>
</evidence>
<dbReference type="Pfam" id="PF01263">
    <property type="entry name" value="Aldose_epim"/>
    <property type="match status" value="1"/>
</dbReference>
<dbReference type="InterPro" id="IPR047215">
    <property type="entry name" value="Galactose_mutarotase-like"/>
</dbReference>
<name>A0ABQ5UTN6_9HYPH</name>
<dbReference type="InterPro" id="IPR008183">
    <property type="entry name" value="Aldose_1/G6P_1-epimerase"/>
</dbReference>
<evidence type="ECO:0000313" key="6">
    <source>
        <dbReference type="EMBL" id="GLQ18047.1"/>
    </source>
</evidence>
<evidence type="ECO:0000313" key="7">
    <source>
        <dbReference type="Proteomes" id="UP001161405"/>
    </source>
</evidence>
<sequence length="335" mass="36473">MSATIEHLGEIDGKPFQRIILKSDLAEVAILSLGGITQSWNIPTATGSLDVVLGYDDPFDYMQNPDYMGTTVGRVANRISGAAFELDGGVYKLSENGPGLTLHGGVNGLSKRNWTVEEATDTSVKLSYRSPHLEEGFPGNVDFTMRMTLSGARLVYEVSATTDRPTPINFAQHNYYNLLGGGPIWQHQMQVNADQYMPTNDELLPTGEIATVAGTIFDFRKKFSFEQADPNQNGMDMAYVLPENRDKAEPVARVEAANGVALQLWTDQPCLQAYNGNSQSVETSGAKGRLFGPNSAICLEPQKHSDAVNIPDLPSIIVQPGETYTYFAAIEITGN</sequence>
<dbReference type="EC" id="5.1.3.3" evidence="5"/>
<comment type="similarity">
    <text evidence="2 5">Belongs to the aldose epimerase family.</text>
</comment>
<dbReference type="InterPro" id="IPR014718">
    <property type="entry name" value="GH-type_carb-bd"/>
</dbReference>
<dbReference type="Proteomes" id="UP001161405">
    <property type="component" value="Unassembled WGS sequence"/>
</dbReference>
<gene>
    <name evidence="6" type="primary">galM</name>
    <name evidence="6" type="ORF">GCM10007879_22960</name>
</gene>
<accession>A0ABQ5UTN6</accession>
<comment type="caution">
    <text evidence="6">The sequence shown here is derived from an EMBL/GenBank/DDBJ whole genome shotgun (WGS) entry which is preliminary data.</text>
</comment>
<dbReference type="SUPFAM" id="SSF74650">
    <property type="entry name" value="Galactose mutarotase-like"/>
    <property type="match status" value="1"/>
</dbReference>
<reference evidence="6" key="2">
    <citation type="submission" date="2023-01" db="EMBL/GenBank/DDBJ databases">
        <title>Draft genome sequence of Maritalea porphyrae strain NBRC 107169.</title>
        <authorList>
            <person name="Sun Q."/>
            <person name="Mori K."/>
        </authorList>
    </citation>
    <scope>NUCLEOTIDE SEQUENCE</scope>
    <source>
        <strain evidence="6">NBRC 107169</strain>
    </source>
</reference>
<keyword evidence="4 5" id="KW-0119">Carbohydrate metabolism</keyword>
<dbReference type="PANTHER" id="PTHR10091">
    <property type="entry name" value="ALDOSE-1-EPIMERASE"/>
    <property type="match status" value="1"/>
</dbReference>
<dbReference type="CDD" id="cd09019">
    <property type="entry name" value="galactose_mutarotase_like"/>
    <property type="match status" value="1"/>
</dbReference>
<dbReference type="Gene3D" id="2.70.98.10">
    <property type="match status" value="1"/>
</dbReference>
<evidence type="ECO:0000256" key="3">
    <source>
        <dbReference type="ARBA" id="ARBA00023235"/>
    </source>
</evidence>
<dbReference type="EMBL" id="BSNI01000002">
    <property type="protein sequence ID" value="GLQ18047.1"/>
    <property type="molecule type" value="Genomic_DNA"/>
</dbReference>